<name>A0A836HWK7_9TRYP</name>
<evidence type="ECO:0008006" key="5">
    <source>
        <dbReference type="Google" id="ProtNLM"/>
    </source>
</evidence>
<dbReference type="SUPFAM" id="SSF52058">
    <property type="entry name" value="L domain-like"/>
    <property type="match status" value="1"/>
</dbReference>
<keyword evidence="1" id="KW-0433">Leucine-rich repeat</keyword>
<keyword evidence="2" id="KW-0677">Repeat</keyword>
<dbReference type="InterPro" id="IPR003591">
    <property type="entry name" value="Leu-rich_rpt_typical-subtyp"/>
</dbReference>
<dbReference type="InterPro" id="IPR050216">
    <property type="entry name" value="LRR_domain-containing"/>
</dbReference>
<protein>
    <recommendedName>
        <fullName evidence="5">Leucine-rich repeat protein</fullName>
    </recommendedName>
</protein>
<dbReference type="SMART" id="SM00369">
    <property type="entry name" value="LRR_TYP"/>
    <property type="match status" value="3"/>
</dbReference>
<sequence length="238" mass="27427">MAMVYPAYPPYSALVKVDTAEVEVQETLKDGANTLYFSHHFDCTDVPPGIVALREQLEILHLDNNYRFTTISPRVTALTNLRWLNASYCSLRTVDSSISRLSKLERLTLNNNLLTWLPLEMWQLRALEELHIGNNQLRVLPGCLLFLPYLRDLTLENNPFYTREEVEGAAAATYIPAQRVVDCSACCICSRHYRVVVTFHSILNHRDIPFVHFVCSDKCAEHLSTRLEMYDHARRKLQ</sequence>
<dbReference type="GeneID" id="92362413"/>
<proteinExistence type="predicted"/>
<evidence type="ECO:0000256" key="2">
    <source>
        <dbReference type="ARBA" id="ARBA00022737"/>
    </source>
</evidence>
<dbReference type="KEGG" id="loi:92362413"/>
<dbReference type="PANTHER" id="PTHR48051:SF54">
    <property type="entry name" value="LEUCINE-RICH REPEAT-CONTAINING PROTEIN"/>
    <property type="match status" value="1"/>
</dbReference>
<dbReference type="Pfam" id="PF13855">
    <property type="entry name" value="LRR_8"/>
    <property type="match status" value="1"/>
</dbReference>
<dbReference type="PANTHER" id="PTHR48051">
    <property type="match status" value="1"/>
</dbReference>
<dbReference type="Gene3D" id="3.80.10.10">
    <property type="entry name" value="Ribonuclease Inhibitor"/>
    <property type="match status" value="1"/>
</dbReference>
<organism evidence="3 4">
    <name type="scientific">Leishmania orientalis</name>
    <dbReference type="NCBI Taxonomy" id="2249476"/>
    <lineage>
        <taxon>Eukaryota</taxon>
        <taxon>Discoba</taxon>
        <taxon>Euglenozoa</taxon>
        <taxon>Kinetoplastea</taxon>
        <taxon>Metakinetoplastina</taxon>
        <taxon>Trypanosomatida</taxon>
        <taxon>Trypanosomatidae</taxon>
        <taxon>Leishmaniinae</taxon>
        <taxon>Leishmania</taxon>
    </lineage>
</organism>
<dbReference type="Proteomes" id="UP000674143">
    <property type="component" value="Unassembled WGS sequence"/>
</dbReference>
<dbReference type="InterPro" id="IPR032675">
    <property type="entry name" value="LRR_dom_sf"/>
</dbReference>
<accession>A0A836HWK7</accession>
<evidence type="ECO:0000313" key="4">
    <source>
        <dbReference type="Proteomes" id="UP000674143"/>
    </source>
</evidence>
<comment type="caution">
    <text evidence="3">The sequence shown here is derived from an EMBL/GenBank/DDBJ whole genome shotgun (WGS) entry which is preliminary data.</text>
</comment>
<keyword evidence="4" id="KW-1185">Reference proteome</keyword>
<dbReference type="GO" id="GO:0005737">
    <property type="term" value="C:cytoplasm"/>
    <property type="evidence" value="ECO:0007669"/>
    <property type="project" value="TreeGrafter"/>
</dbReference>
<gene>
    <name evidence="3" type="ORF">LSCM4_06562</name>
</gene>
<reference evidence="4" key="1">
    <citation type="journal article" date="2021" name="Microbiol. Resour. Announc.">
        <title>LGAAP: Leishmaniinae Genome Assembly and Annotation Pipeline.</title>
        <authorList>
            <person name="Almutairi H."/>
            <person name="Urbaniak M.D."/>
            <person name="Bates M.D."/>
            <person name="Jariyapan N."/>
            <person name="Kwakye-Nuako G."/>
            <person name="Thomaz-Soccol V."/>
            <person name="Al-Salem W.S."/>
            <person name="Dillon R.J."/>
            <person name="Bates P.A."/>
            <person name="Gatherer D."/>
        </authorList>
    </citation>
    <scope>NUCLEOTIDE SEQUENCE [LARGE SCALE GENOMIC DNA]</scope>
</reference>
<dbReference type="SMR" id="A0A836HWK7"/>
<dbReference type="RefSeq" id="XP_067065190.1">
    <property type="nucleotide sequence ID" value="XM_067208479.1"/>
</dbReference>
<dbReference type="EMBL" id="JAFHLR010000010">
    <property type="protein sequence ID" value="KAG5485606.1"/>
    <property type="molecule type" value="Genomic_DNA"/>
</dbReference>
<evidence type="ECO:0000256" key="1">
    <source>
        <dbReference type="ARBA" id="ARBA00022614"/>
    </source>
</evidence>
<dbReference type="InterPro" id="IPR001611">
    <property type="entry name" value="Leu-rich_rpt"/>
</dbReference>
<dbReference type="AlphaFoldDB" id="A0A836HWK7"/>
<reference evidence="4" key="2">
    <citation type="journal article" date="2021" name="Sci. Data">
        <title>Chromosome-scale genome sequencing, assembly and annotation of six genomes from subfamily Leishmaniinae.</title>
        <authorList>
            <person name="Almutairi H."/>
            <person name="Urbaniak M.D."/>
            <person name="Bates M.D."/>
            <person name="Jariyapan N."/>
            <person name="Kwakye-Nuako G."/>
            <person name="Thomaz Soccol V."/>
            <person name="Al-Salem W.S."/>
            <person name="Dillon R.J."/>
            <person name="Bates P.A."/>
            <person name="Gatherer D."/>
        </authorList>
    </citation>
    <scope>NUCLEOTIDE SEQUENCE [LARGE SCALE GENOMIC DNA]</scope>
</reference>
<evidence type="ECO:0000313" key="3">
    <source>
        <dbReference type="EMBL" id="KAG5485606.1"/>
    </source>
</evidence>